<evidence type="ECO:0000313" key="4">
    <source>
        <dbReference type="Proteomes" id="UP000019277"/>
    </source>
</evidence>
<evidence type="ECO:0000259" key="2">
    <source>
        <dbReference type="PROSITE" id="PS50043"/>
    </source>
</evidence>
<dbReference type="PROSITE" id="PS50043">
    <property type="entry name" value="HTH_LUXR_2"/>
    <property type="match status" value="1"/>
</dbReference>
<organism evidence="3 4">
    <name type="scientific">Actinokineospora spheciospongiae</name>
    <dbReference type="NCBI Taxonomy" id="909613"/>
    <lineage>
        <taxon>Bacteria</taxon>
        <taxon>Bacillati</taxon>
        <taxon>Actinomycetota</taxon>
        <taxon>Actinomycetes</taxon>
        <taxon>Pseudonocardiales</taxon>
        <taxon>Pseudonocardiaceae</taxon>
        <taxon>Actinokineospora</taxon>
    </lineage>
</organism>
<keyword evidence="4" id="KW-1185">Reference proteome</keyword>
<dbReference type="AlphaFoldDB" id="W7IQG9"/>
<dbReference type="Pfam" id="PF08448">
    <property type="entry name" value="PAS_4"/>
    <property type="match status" value="1"/>
</dbReference>
<accession>A0A8E2X1X7</accession>
<reference evidence="3 4" key="1">
    <citation type="journal article" date="2014" name="Genome Announc.">
        <title>Draft Genome Sequence of the Antitrypanosomally Active Sponge-Associated Bacterium Actinokineospora sp. Strain EG49.</title>
        <authorList>
            <person name="Harjes J."/>
            <person name="Ryu T."/>
            <person name="Abdelmohsen U.R."/>
            <person name="Moitinho-Silva L."/>
            <person name="Horn H."/>
            <person name="Ravasi T."/>
            <person name="Hentschel U."/>
        </authorList>
    </citation>
    <scope>NUCLEOTIDE SEQUENCE [LARGE SCALE GENOMIC DNA]</scope>
    <source>
        <strain evidence="3 4">EG49</strain>
    </source>
</reference>
<dbReference type="Proteomes" id="UP000019277">
    <property type="component" value="Unassembled WGS sequence"/>
</dbReference>
<proteinExistence type="predicted"/>
<dbReference type="OrthoDB" id="46486at2"/>
<dbReference type="InterPro" id="IPR000792">
    <property type="entry name" value="Tscrpt_reg_LuxR_C"/>
</dbReference>
<dbReference type="InterPro" id="IPR013656">
    <property type="entry name" value="PAS_4"/>
</dbReference>
<dbReference type="SMART" id="SM00421">
    <property type="entry name" value="HTH_LUXR"/>
    <property type="match status" value="1"/>
</dbReference>
<feature type="region of interest" description="Disordered" evidence="1">
    <location>
        <begin position="1"/>
        <end position="20"/>
    </location>
</feature>
<evidence type="ECO:0000313" key="3">
    <source>
        <dbReference type="EMBL" id="EWC58781.1"/>
    </source>
</evidence>
<dbReference type="EMBL" id="AYXG01000229">
    <property type="protein sequence ID" value="EWC58781.1"/>
    <property type="molecule type" value="Genomic_DNA"/>
</dbReference>
<dbReference type="eggNOG" id="COG2197">
    <property type="taxonomic scope" value="Bacteria"/>
</dbReference>
<dbReference type="InterPro" id="IPR016032">
    <property type="entry name" value="Sig_transdc_resp-reg_C-effctor"/>
</dbReference>
<dbReference type="InterPro" id="IPR036388">
    <property type="entry name" value="WH-like_DNA-bd_sf"/>
</dbReference>
<dbReference type="Gene3D" id="3.30.450.20">
    <property type="entry name" value="PAS domain"/>
    <property type="match status" value="1"/>
</dbReference>
<dbReference type="SUPFAM" id="SSF46894">
    <property type="entry name" value="C-terminal effector domain of the bipartite response regulators"/>
    <property type="match status" value="1"/>
</dbReference>
<name>W7IQG9_9PSEU</name>
<feature type="domain" description="HTH luxR-type" evidence="2">
    <location>
        <begin position="148"/>
        <end position="213"/>
    </location>
</feature>
<accession>W7IQG9</accession>
<protein>
    <submittedName>
        <fullName evidence="3">SalRIII</fullName>
    </submittedName>
</protein>
<gene>
    <name evidence="3" type="ORF">UO65_5958</name>
</gene>
<dbReference type="GO" id="GO:0006355">
    <property type="term" value="P:regulation of DNA-templated transcription"/>
    <property type="evidence" value="ECO:0007669"/>
    <property type="project" value="InterPro"/>
</dbReference>
<evidence type="ECO:0000256" key="1">
    <source>
        <dbReference type="SAM" id="MobiDB-lite"/>
    </source>
</evidence>
<dbReference type="STRING" id="909613.UO65_5958"/>
<dbReference type="GO" id="GO:0003677">
    <property type="term" value="F:DNA binding"/>
    <property type="evidence" value="ECO:0007669"/>
    <property type="project" value="InterPro"/>
</dbReference>
<comment type="caution">
    <text evidence="3">The sequence shown here is derived from an EMBL/GenBank/DDBJ whole genome shotgun (WGS) entry which is preliminary data.</text>
</comment>
<dbReference type="Pfam" id="PF00196">
    <property type="entry name" value="GerE"/>
    <property type="match status" value="1"/>
</dbReference>
<dbReference type="RefSeq" id="WP_052021937.1">
    <property type="nucleotide sequence ID" value="NZ_AYXG01000229.1"/>
</dbReference>
<dbReference type="InterPro" id="IPR035965">
    <property type="entry name" value="PAS-like_dom_sf"/>
</dbReference>
<sequence>MSEADPQSEHPLADSRTTGSQRSCRSAALYNSLVERSGVGIAALDAHCRVQSANRALLTLLDRGTAEVRDVEFTDLLQLDSGSRLQFNFNQLRMGRTGRFTECVKVKRPDGTVQGDLTAIRLRAPARAVDPLIVLLQADPATADDAQGGARPRLLSEVDAKILEGVAAGASTIQLATQLFLSSKGIEYHVSTMLRRLKVPNRPALVSRAYTMGILSGGAWPPRVQREYVY</sequence>
<dbReference type="Gene3D" id="1.10.10.10">
    <property type="entry name" value="Winged helix-like DNA-binding domain superfamily/Winged helix DNA-binding domain"/>
    <property type="match status" value="1"/>
</dbReference>
<dbReference type="SUPFAM" id="SSF55785">
    <property type="entry name" value="PYP-like sensor domain (PAS domain)"/>
    <property type="match status" value="1"/>
</dbReference>